<dbReference type="Proteomes" id="UP001249851">
    <property type="component" value="Unassembled WGS sequence"/>
</dbReference>
<comment type="caution">
    <text evidence="5">The sequence shown here is derived from an EMBL/GenBank/DDBJ whole genome shotgun (WGS) entry which is preliminary data.</text>
</comment>
<dbReference type="PANTHER" id="PTHR10656:SF42">
    <property type="entry name" value="CYCLIC GMP-AMP SYNTHASE-LIKE PROTEIN-RELATED"/>
    <property type="match status" value="1"/>
</dbReference>
<dbReference type="EMBL" id="JARQWQ010000010">
    <property type="protein sequence ID" value="KAK2569241.1"/>
    <property type="molecule type" value="Genomic_DNA"/>
</dbReference>
<keyword evidence="6" id="KW-1185">Reference proteome</keyword>
<gene>
    <name evidence="5" type="ORF">P5673_006146</name>
</gene>
<dbReference type="Pfam" id="PF20266">
    <property type="entry name" value="Mab-21_C"/>
    <property type="match status" value="1"/>
</dbReference>
<dbReference type="Gene3D" id="1.10.1410.40">
    <property type="match status" value="1"/>
</dbReference>
<evidence type="ECO:0000313" key="5">
    <source>
        <dbReference type="EMBL" id="KAK2569241.1"/>
    </source>
</evidence>
<dbReference type="GO" id="GO:0005524">
    <property type="term" value="F:ATP binding"/>
    <property type="evidence" value="ECO:0007669"/>
    <property type="project" value="UniProtKB-KW"/>
</dbReference>
<keyword evidence="3" id="KW-0547">Nucleotide-binding</keyword>
<comment type="cofactor">
    <cofactor evidence="1">
        <name>Mg(2+)</name>
        <dbReference type="ChEBI" id="CHEBI:18420"/>
    </cofactor>
</comment>
<dbReference type="InterPro" id="IPR046906">
    <property type="entry name" value="Mab-21_HhH/H2TH-like"/>
</dbReference>
<evidence type="ECO:0000313" key="6">
    <source>
        <dbReference type="Proteomes" id="UP001249851"/>
    </source>
</evidence>
<evidence type="ECO:0000256" key="2">
    <source>
        <dbReference type="ARBA" id="ARBA00008307"/>
    </source>
</evidence>
<evidence type="ECO:0000259" key="4">
    <source>
        <dbReference type="Pfam" id="PF20266"/>
    </source>
</evidence>
<protein>
    <submittedName>
        <fullName evidence="5">Protein mab-21-like 2</fullName>
    </submittedName>
</protein>
<evidence type="ECO:0000256" key="1">
    <source>
        <dbReference type="ARBA" id="ARBA00001946"/>
    </source>
</evidence>
<feature type="domain" description="Mab-21-like HhH/H2TH-like" evidence="4">
    <location>
        <begin position="2"/>
        <end position="67"/>
    </location>
</feature>
<dbReference type="AlphaFoldDB" id="A0AAD9QY54"/>
<evidence type="ECO:0000256" key="3">
    <source>
        <dbReference type="ARBA" id="ARBA00022840"/>
    </source>
</evidence>
<organism evidence="5 6">
    <name type="scientific">Acropora cervicornis</name>
    <name type="common">Staghorn coral</name>
    <dbReference type="NCBI Taxonomy" id="6130"/>
    <lineage>
        <taxon>Eukaryota</taxon>
        <taxon>Metazoa</taxon>
        <taxon>Cnidaria</taxon>
        <taxon>Anthozoa</taxon>
        <taxon>Hexacorallia</taxon>
        <taxon>Scleractinia</taxon>
        <taxon>Astrocoeniina</taxon>
        <taxon>Acroporidae</taxon>
        <taxon>Acropora</taxon>
    </lineage>
</organism>
<accession>A0AAD9QY54</accession>
<sequence length="82" mass="9868">MLFYECEENPNPCDWDSGCLGQRFIGLLRRLEKCLRQRNCPHYFMREFNVFEVFRQQRCAELCGKIQGILRNPEAELKRLLP</sequence>
<reference evidence="5" key="2">
    <citation type="journal article" date="2023" name="Science">
        <title>Genomic signatures of disease resistance in endangered staghorn corals.</title>
        <authorList>
            <person name="Vollmer S.V."/>
            <person name="Selwyn J.D."/>
            <person name="Despard B.A."/>
            <person name="Roesel C.L."/>
        </authorList>
    </citation>
    <scope>NUCLEOTIDE SEQUENCE</scope>
    <source>
        <strain evidence="5">K2</strain>
    </source>
</reference>
<reference evidence="5" key="1">
    <citation type="journal article" date="2023" name="G3 (Bethesda)">
        <title>Whole genome assembly and annotation of the endangered Caribbean coral Acropora cervicornis.</title>
        <authorList>
            <person name="Selwyn J.D."/>
            <person name="Vollmer S.V."/>
        </authorList>
    </citation>
    <scope>NUCLEOTIDE SEQUENCE</scope>
    <source>
        <strain evidence="5">K2</strain>
    </source>
</reference>
<dbReference type="PANTHER" id="PTHR10656">
    <property type="entry name" value="CELL FATE DETERMINING PROTEIN MAB21-RELATED"/>
    <property type="match status" value="1"/>
</dbReference>
<keyword evidence="3" id="KW-0067">ATP-binding</keyword>
<comment type="similarity">
    <text evidence="2">Belongs to the mab-21 family.</text>
</comment>
<proteinExistence type="inferred from homology"/>
<name>A0AAD9QY54_ACRCE</name>